<sequence>MQIDIQKLYDKYITLNIPNPFTLEQIHDRLTQKYYAEKVDLEEFSDLRNDPYAGFDQAVAAYVFKDERGTKQLISLNKDEDIHEPLEFAWIIESTVRGFSLVLNLEIDVFYGMEESEMTLGNQRFEEYLILLYLTGYIEFENDYFINPLRARYREGYRLRYFGMQNGDDNYLYE</sequence>
<evidence type="ECO:0000313" key="1">
    <source>
        <dbReference type="EMBL" id="GAS84771.1"/>
    </source>
</evidence>
<evidence type="ECO:0000313" key="2">
    <source>
        <dbReference type="Proteomes" id="UP000069697"/>
    </source>
</evidence>
<dbReference type="RefSeq" id="WP_062837170.1">
    <property type="nucleotide sequence ID" value="NZ_BCNV01000006.1"/>
</dbReference>
<comment type="caution">
    <text evidence="1">The sequence shown here is derived from an EMBL/GenBank/DDBJ whole genome shotgun (WGS) entry which is preliminary data.</text>
</comment>
<accession>A0A100VS48</accession>
<name>A0A100VS48_PAEAM</name>
<organism evidence="1 2">
    <name type="scientific">Paenibacillus amylolyticus</name>
    <dbReference type="NCBI Taxonomy" id="1451"/>
    <lineage>
        <taxon>Bacteria</taxon>
        <taxon>Bacillati</taxon>
        <taxon>Bacillota</taxon>
        <taxon>Bacilli</taxon>
        <taxon>Bacillales</taxon>
        <taxon>Paenibacillaceae</taxon>
        <taxon>Paenibacillus</taxon>
    </lineage>
</organism>
<dbReference type="AlphaFoldDB" id="A0A100VS48"/>
<reference evidence="1 2" key="1">
    <citation type="journal article" date="2016" name="Genome Announc.">
        <title>Draft Genome Sequence of Paenibacillus amylolyticus Heshi-A3, Isolated from Fermented Rice Bran in a Japanese Fermented Seafood Dish.</title>
        <authorList>
            <person name="Akuzawa S."/>
            <person name="Nagaoka J."/>
            <person name="Kanekatsu M."/>
            <person name="Kubota E."/>
            <person name="Ohtake R."/>
            <person name="Suzuki T."/>
            <person name="Kanesaki Y."/>
        </authorList>
    </citation>
    <scope>NUCLEOTIDE SEQUENCE [LARGE SCALE GENOMIC DNA]</scope>
    <source>
        <strain evidence="1 2">Heshi-A3</strain>
    </source>
</reference>
<dbReference type="EMBL" id="BCNV01000006">
    <property type="protein sequence ID" value="GAS84771.1"/>
    <property type="molecule type" value="Genomic_DNA"/>
</dbReference>
<proteinExistence type="predicted"/>
<dbReference type="Proteomes" id="UP000069697">
    <property type="component" value="Unassembled WGS sequence"/>
</dbReference>
<reference evidence="2" key="2">
    <citation type="submission" date="2016-01" db="EMBL/GenBank/DDBJ databases">
        <title>Draft Genome Sequence of Paenibacillus amylolyticus Heshi-A3 that Was Isolated from Fermented Rice Bran with Aging Salted Mackerel, Which Was Named Heshiko as Traditional Fermented Seafood in Japan.</title>
        <authorList>
            <person name="Akuzawa S."/>
            <person name="Nakagawa J."/>
            <person name="Kanekatsu T."/>
            <person name="Kubota E."/>
            <person name="Ohtake R."/>
            <person name="Suzuki T."/>
            <person name="Kanesaki Y."/>
        </authorList>
    </citation>
    <scope>NUCLEOTIDE SEQUENCE [LARGE SCALE GENOMIC DNA]</scope>
    <source>
        <strain evidence="2">Heshi-A3</strain>
    </source>
</reference>
<gene>
    <name evidence="1" type="ORF">PAHA3_4892</name>
</gene>
<protein>
    <submittedName>
        <fullName evidence="1">Uncharacterized protein</fullName>
    </submittedName>
</protein>